<organism evidence="5 6">
    <name type="scientific">Peredibacter starrii</name>
    <dbReference type="NCBI Taxonomy" id="28202"/>
    <lineage>
        <taxon>Bacteria</taxon>
        <taxon>Pseudomonadati</taxon>
        <taxon>Bdellovibrionota</taxon>
        <taxon>Bacteriovoracia</taxon>
        <taxon>Bacteriovoracales</taxon>
        <taxon>Bacteriovoracaceae</taxon>
        <taxon>Peredibacter</taxon>
    </lineage>
</organism>
<evidence type="ECO:0000256" key="3">
    <source>
        <dbReference type="ARBA" id="ARBA00023239"/>
    </source>
</evidence>
<keyword evidence="4" id="KW-0670">Pyruvate</keyword>
<evidence type="ECO:0000313" key="6">
    <source>
        <dbReference type="Proteomes" id="UP001324634"/>
    </source>
</evidence>
<dbReference type="PANTHER" id="PTHR10067">
    <property type="entry name" value="PHOSPHATIDYLSERINE DECARBOXYLASE"/>
    <property type="match status" value="1"/>
</dbReference>
<name>A0AAX4HQY8_9BACT</name>
<gene>
    <name evidence="5" type="ORF">SOO65_03340</name>
</gene>
<dbReference type="EMBL" id="CP139487">
    <property type="protein sequence ID" value="WPU65773.1"/>
    <property type="molecule type" value="Genomic_DNA"/>
</dbReference>
<dbReference type="PANTHER" id="PTHR10067:SF17">
    <property type="entry name" value="PHOSPHATIDYLSERINE DECARBOXYLASE PROENZYME 2"/>
    <property type="match status" value="1"/>
</dbReference>
<sequence>MTMVSNPPEIKYFNRMTNKTEVEKVYGDGFIKFLYSSALGHQVGTVFTNKYFSKIYGAFQDLPSSHSKVRPFVEKFNISIDDYEPGTRPALDPRDSYRTFNEFFIRRFKLGKRSFVAEPNRMPAFAEARYVGFDAVNERDTYPVKGQYLLAKDLVGNDQVAKIFEGGPLVIARLCPVDYHRYHYPDNGKVLDNFRVPGAYDSVNPLALKYKNQIFIKNERHVSILQTENFGRLAYIEVGAICVGKIIQSHRWNKPFMRGEEKGYFLFGGSTVVLLGEKGAWKPSADILANTAKGIETYLHLGTEVAVKN</sequence>
<dbReference type="InterPro" id="IPR003817">
    <property type="entry name" value="PS_Dcarbxylase"/>
</dbReference>
<evidence type="ECO:0000256" key="1">
    <source>
        <dbReference type="ARBA" id="ARBA00022793"/>
    </source>
</evidence>
<accession>A0AAX4HQY8</accession>
<proteinExistence type="predicted"/>
<dbReference type="GO" id="GO:0008654">
    <property type="term" value="P:phospholipid biosynthetic process"/>
    <property type="evidence" value="ECO:0007669"/>
    <property type="project" value="InterPro"/>
</dbReference>
<dbReference type="GO" id="GO:0004609">
    <property type="term" value="F:phosphatidylserine decarboxylase activity"/>
    <property type="evidence" value="ECO:0007669"/>
    <property type="project" value="InterPro"/>
</dbReference>
<dbReference type="Pfam" id="PF02666">
    <property type="entry name" value="PS_Dcarbxylase"/>
    <property type="match status" value="1"/>
</dbReference>
<dbReference type="AlphaFoldDB" id="A0AAX4HQY8"/>
<evidence type="ECO:0000313" key="5">
    <source>
        <dbReference type="EMBL" id="WPU65773.1"/>
    </source>
</evidence>
<protein>
    <submittedName>
        <fullName evidence="5">Phosphatidylserine decarboxylase</fullName>
    </submittedName>
</protein>
<keyword evidence="3" id="KW-0456">Lyase</keyword>
<evidence type="ECO:0000256" key="4">
    <source>
        <dbReference type="ARBA" id="ARBA00023317"/>
    </source>
</evidence>
<keyword evidence="2" id="KW-0865">Zymogen</keyword>
<keyword evidence="1" id="KW-0210">Decarboxylase</keyword>
<dbReference type="Proteomes" id="UP001324634">
    <property type="component" value="Chromosome"/>
</dbReference>
<dbReference type="RefSeq" id="WP_321396900.1">
    <property type="nucleotide sequence ID" value="NZ_CP139487.1"/>
</dbReference>
<keyword evidence="6" id="KW-1185">Reference proteome</keyword>
<evidence type="ECO:0000256" key="2">
    <source>
        <dbReference type="ARBA" id="ARBA00023145"/>
    </source>
</evidence>
<reference evidence="5 6" key="1">
    <citation type="submission" date="2023-11" db="EMBL/GenBank/DDBJ databases">
        <title>Peredibacter starrii A3.12.</title>
        <authorList>
            <person name="Mitchell R.J."/>
        </authorList>
    </citation>
    <scope>NUCLEOTIDE SEQUENCE [LARGE SCALE GENOMIC DNA]</scope>
    <source>
        <strain evidence="5 6">A3.12</strain>
    </source>
</reference>
<dbReference type="KEGG" id="psti:SOO65_03340"/>